<comment type="function">
    <text evidence="1">May be involved in the biogenesis of curli organelles.</text>
</comment>
<dbReference type="Gene3D" id="2.60.40.2420">
    <property type="match status" value="1"/>
</dbReference>
<evidence type="ECO:0000313" key="5">
    <source>
        <dbReference type="EMBL" id="SKB90714.1"/>
    </source>
</evidence>
<keyword evidence="3 4" id="KW-0732">Signal</keyword>
<gene>
    <name evidence="5" type="ORF">SAMN05660477_01761</name>
</gene>
<name>A0A1T5F3B8_9FLAO</name>
<sequence>MKYFNFLFSCFLILFPISLFSQIENVFNVKAVIEVKNAEDISSIYAKAINNDEVVHDLNYLLISIKQSSNGNMTNNKQEGKFVISPDETKDLSHVTINHTKDDQIKIYLFIRNEKENKLISKDSLFINVTDGVQMSTNRSIKNPDTEITEEDFELKGLVVDNTKSKVGKDFFETFYNTYRDSTEQYAFVINVNELPSIGRNGIINIDTSDQNIYSFRVVPNDEYIAAQAQMTMRYLNKYYRESKLLDKELGAP</sequence>
<dbReference type="InterPro" id="IPR018900">
    <property type="entry name" value="Curli_CsgE"/>
</dbReference>
<evidence type="ECO:0000256" key="1">
    <source>
        <dbReference type="ARBA" id="ARBA00003989"/>
    </source>
</evidence>
<evidence type="ECO:0000256" key="2">
    <source>
        <dbReference type="ARBA" id="ARBA00014024"/>
    </source>
</evidence>
<feature type="signal peptide" evidence="4">
    <location>
        <begin position="1"/>
        <end position="21"/>
    </location>
</feature>
<accession>A0A1T5F3B8</accession>
<evidence type="ECO:0000256" key="4">
    <source>
        <dbReference type="SAM" id="SignalP"/>
    </source>
</evidence>
<dbReference type="Proteomes" id="UP000191112">
    <property type="component" value="Unassembled WGS sequence"/>
</dbReference>
<reference evidence="5 6" key="1">
    <citation type="submission" date="2017-02" db="EMBL/GenBank/DDBJ databases">
        <authorList>
            <person name="Peterson S.W."/>
        </authorList>
    </citation>
    <scope>NUCLEOTIDE SEQUENCE [LARGE SCALE GENOMIC DNA]</scope>
    <source>
        <strain evidence="5 6">DSM 22323</strain>
    </source>
</reference>
<dbReference type="EMBL" id="FUYZ01000005">
    <property type="protein sequence ID" value="SKB90714.1"/>
    <property type="molecule type" value="Genomic_DNA"/>
</dbReference>
<protein>
    <recommendedName>
        <fullName evidence="2">Curli production assembly/transport component CsgE</fullName>
    </recommendedName>
</protein>
<dbReference type="STRING" id="619805.SAMN05660477_01761"/>
<organism evidence="5 6">
    <name type="scientific">Soonwooa buanensis</name>
    <dbReference type="NCBI Taxonomy" id="619805"/>
    <lineage>
        <taxon>Bacteria</taxon>
        <taxon>Pseudomonadati</taxon>
        <taxon>Bacteroidota</taxon>
        <taxon>Flavobacteriia</taxon>
        <taxon>Flavobacteriales</taxon>
        <taxon>Weeksellaceae</taxon>
        <taxon>Chryseobacterium group</taxon>
        <taxon>Soonwooa</taxon>
    </lineage>
</organism>
<dbReference type="InterPro" id="IPR053722">
    <property type="entry name" value="Curli_assembly_CsgC/AgfC"/>
</dbReference>
<evidence type="ECO:0000313" key="6">
    <source>
        <dbReference type="Proteomes" id="UP000191112"/>
    </source>
</evidence>
<proteinExistence type="predicted"/>
<keyword evidence="6" id="KW-1185">Reference proteome</keyword>
<feature type="chain" id="PRO_5012097677" description="Curli production assembly/transport component CsgE" evidence="4">
    <location>
        <begin position="22"/>
        <end position="253"/>
    </location>
</feature>
<dbReference type="Pfam" id="PF10627">
    <property type="entry name" value="CsgE"/>
    <property type="match status" value="1"/>
</dbReference>
<evidence type="ECO:0000256" key="3">
    <source>
        <dbReference type="ARBA" id="ARBA00022729"/>
    </source>
</evidence>
<dbReference type="AlphaFoldDB" id="A0A1T5F3B8"/>